<evidence type="ECO:0000313" key="2">
    <source>
        <dbReference type="Proteomes" id="UP000006327"/>
    </source>
</evidence>
<keyword evidence="2" id="KW-1185">Reference proteome</keyword>
<organism evidence="1 2">
    <name type="scientific">Paraglaciecola arctica BSs20135</name>
    <dbReference type="NCBI Taxonomy" id="493475"/>
    <lineage>
        <taxon>Bacteria</taxon>
        <taxon>Pseudomonadati</taxon>
        <taxon>Pseudomonadota</taxon>
        <taxon>Gammaproteobacteria</taxon>
        <taxon>Alteromonadales</taxon>
        <taxon>Alteromonadaceae</taxon>
        <taxon>Paraglaciecola</taxon>
    </lineage>
</organism>
<dbReference type="Proteomes" id="UP000006327">
    <property type="component" value="Unassembled WGS sequence"/>
</dbReference>
<evidence type="ECO:0000313" key="1">
    <source>
        <dbReference type="EMBL" id="GAC17141.1"/>
    </source>
</evidence>
<accession>K6XZQ0</accession>
<name>K6XZQ0_9ALTE</name>
<dbReference type="EMBL" id="BAEO01000004">
    <property type="protein sequence ID" value="GAC17141.1"/>
    <property type="molecule type" value="Genomic_DNA"/>
</dbReference>
<sequence length="86" mass="9752">MIHAALKNIAPLKPTDISIKVDVNTYDNYRKQITLTSPPQIHNNKSPNTCLSFYQSRCKTPQFGLTFQSIEIYSTAHGCNFQIFST</sequence>
<gene>
    <name evidence="1" type="ORF">GARC_0159</name>
</gene>
<proteinExistence type="predicted"/>
<comment type="caution">
    <text evidence="1">The sequence shown here is derived from an EMBL/GenBank/DDBJ whole genome shotgun (WGS) entry which is preliminary data.</text>
</comment>
<protein>
    <submittedName>
        <fullName evidence="1">Uncharacterized protein</fullName>
    </submittedName>
</protein>
<dbReference type="AlphaFoldDB" id="K6XZQ0"/>
<reference evidence="1 2" key="1">
    <citation type="journal article" date="2017" name="Antonie Van Leeuwenhoek">
        <title>Rhizobium rhizosphaerae sp. nov., a novel species isolated from rice rhizosphere.</title>
        <authorList>
            <person name="Zhao J.J."/>
            <person name="Zhang J."/>
            <person name="Zhang R.J."/>
            <person name="Zhang C.W."/>
            <person name="Yin H.Q."/>
            <person name="Zhang X.X."/>
        </authorList>
    </citation>
    <scope>NUCLEOTIDE SEQUENCE [LARGE SCALE GENOMIC DNA]</scope>
    <source>
        <strain evidence="1 2">BSs20135</strain>
    </source>
</reference>